<dbReference type="RefSeq" id="WP_346181474.1">
    <property type="nucleotide sequence ID" value="NZ_BAABCE010000004.1"/>
</dbReference>
<accession>A0ABP6VR67</accession>
<evidence type="ECO:0008006" key="4">
    <source>
        <dbReference type="Google" id="ProtNLM"/>
    </source>
</evidence>
<evidence type="ECO:0000313" key="3">
    <source>
        <dbReference type="Proteomes" id="UP001500707"/>
    </source>
</evidence>
<comment type="caution">
    <text evidence="2">The sequence shown here is derived from an EMBL/GenBank/DDBJ whole genome shotgun (WGS) entry which is preliminary data.</text>
</comment>
<feature type="chain" id="PRO_5045119916" description="Secreted protein" evidence="1">
    <location>
        <begin position="24"/>
        <end position="120"/>
    </location>
</feature>
<gene>
    <name evidence="2" type="ORF">GCM10022295_22730</name>
</gene>
<reference evidence="3" key="1">
    <citation type="journal article" date="2019" name="Int. J. Syst. Evol. Microbiol.">
        <title>The Global Catalogue of Microorganisms (GCM) 10K type strain sequencing project: providing services to taxonomists for standard genome sequencing and annotation.</title>
        <authorList>
            <consortium name="The Broad Institute Genomics Platform"/>
            <consortium name="The Broad Institute Genome Sequencing Center for Infectious Disease"/>
            <person name="Wu L."/>
            <person name="Ma J."/>
        </authorList>
    </citation>
    <scope>NUCLEOTIDE SEQUENCE [LARGE SCALE GENOMIC DNA]</scope>
    <source>
        <strain evidence="3">JCM 17656</strain>
    </source>
</reference>
<keyword evidence="3" id="KW-1185">Reference proteome</keyword>
<proteinExistence type="predicted"/>
<evidence type="ECO:0000313" key="2">
    <source>
        <dbReference type="EMBL" id="GAA3540073.1"/>
    </source>
</evidence>
<evidence type="ECO:0000256" key="1">
    <source>
        <dbReference type="SAM" id="SignalP"/>
    </source>
</evidence>
<name>A0ABP6VR67_9ACTN</name>
<sequence>MNILGTAVIVAALPLLAASPASAGAGENWYYYSYTVNSGGSDFKICVTTGSSSDHLYGLFEYDPDDNGLNSDEKIGSSKPLSNGDCATWSVGAYVDGDNNRAEIYVATEDNKVQSVKYWD</sequence>
<protein>
    <recommendedName>
        <fullName evidence="4">Secreted protein</fullName>
    </recommendedName>
</protein>
<organism evidence="2 3">
    <name type="scientific">Streptomyces osmaniensis</name>
    <dbReference type="NCBI Taxonomy" id="593134"/>
    <lineage>
        <taxon>Bacteria</taxon>
        <taxon>Bacillati</taxon>
        <taxon>Actinomycetota</taxon>
        <taxon>Actinomycetes</taxon>
        <taxon>Kitasatosporales</taxon>
        <taxon>Streptomycetaceae</taxon>
        <taxon>Streptomyces</taxon>
    </lineage>
</organism>
<feature type="signal peptide" evidence="1">
    <location>
        <begin position="1"/>
        <end position="23"/>
    </location>
</feature>
<dbReference type="Proteomes" id="UP001500707">
    <property type="component" value="Unassembled WGS sequence"/>
</dbReference>
<dbReference type="EMBL" id="BAABCE010000004">
    <property type="protein sequence ID" value="GAA3540073.1"/>
    <property type="molecule type" value="Genomic_DNA"/>
</dbReference>
<keyword evidence="1" id="KW-0732">Signal</keyword>